<accession>A0A2U3KEX3</accession>
<name>A0A2U3KEX3_9FIRM</name>
<dbReference type="AlphaFoldDB" id="A0A2U3KEX3"/>
<proteinExistence type="predicted"/>
<protein>
    <submittedName>
        <fullName evidence="2">Uncharacterized protein</fullName>
    </submittedName>
</protein>
<feature type="region of interest" description="Disordered" evidence="1">
    <location>
        <begin position="25"/>
        <end position="46"/>
    </location>
</feature>
<gene>
    <name evidence="2" type="ORF">SBF1_190041</name>
</gene>
<dbReference type="Proteomes" id="UP000238916">
    <property type="component" value="Unassembled WGS sequence"/>
</dbReference>
<dbReference type="EMBL" id="OMOF01000101">
    <property type="protein sequence ID" value="SPF38107.1"/>
    <property type="molecule type" value="Genomic_DNA"/>
</dbReference>
<organism evidence="2 3">
    <name type="scientific">Candidatus Desulfosporosinus infrequens</name>
    <dbReference type="NCBI Taxonomy" id="2043169"/>
    <lineage>
        <taxon>Bacteria</taxon>
        <taxon>Bacillati</taxon>
        <taxon>Bacillota</taxon>
        <taxon>Clostridia</taxon>
        <taxon>Eubacteriales</taxon>
        <taxon>Desulfitobacteriaceae</taxon>
        <taxon>Desulfosporosinus</taxon>
    </lineage>
</organism>
<reference evidence="3" key="1">
    <citation type="submission" date="2018-02" db="EMBL/GenBank/DDBJ databases">
        <authorList>
            <person name="Hausmann B."/>
        </authorList>
    </citation>
    <scope>NUCLEOTIDE SEQUENCE [LARGE SCALE GENOMIC DNA]</scope>
    <source>
        <strain evidence="3">Peat soil MAG SbF1</strain>
    </source>
</reference>
<evidence type="ECO:0000256" key="1">
    <source>
        <dbReference type="SAM" id="MobiDB-lite"/>
    </source>
</evidence>
<sequence length="46" mass="5200">MQRRLRQALATESSLLKGTARLTRQPLPLDQGGATSYYLDNRVQKP</sequence>
<evidence type="ECO:0000313" key="2">
    <source>
        <dbReference type="EMBL" id="SPF38107.1"/>
    </source>
</evidence>
<evidence type="ECO:0000313" key="3">
    <source>
        <dbReference type="Proteomes" id="UP000238916"/>
    </source>
</evidence>